<dbReference type="STRING" id="113653.GAH_00431"/>
<evidence type="ECO:0000313" key="3">
    <source>
        <dbReference type="EMBL" id="AKG92217.1"/>
    </source>
</evidence>
<dbReference type="InterPro" id="IPR010154">
    <property type="entry name" value="CRISPR-assoc_Cas7/Cst2/DevR"/>
</dbReference>
<dbReference type="PATRIC" id="fig|113653.22.peg.434"/>
<dbReference type="RefSeq" id="WP_048094475.1">
    <property type="nucleotide sequence ID" value="NZ_CP011267.1"/>
</dbReference>
<dbReference type="NCBIfam" id="TIGR02585">
    <property type="entry name" value="cas_Cst2_DevR"/>
    <property type="match status" value="1"/>
</dbReference>
<dbReference type="OrthoDB" id="132787at2157"/>
<evidence type="ECO:0000256" key="1">
    <source>
        <dbReference type="ARBA" id="ARBA00023118"/>
    </source>
</evidence>
<keyword evidence="1" id="KW-0051">Antiviral defense</keyword>
<dbReference type="InParanoid" id="A0A0F7IH44"/>
<dbReference type="Pfam" id="PF01905">
    <property type="entry name" value="DevR"/>
    <property type="match status" value="1"/>
</dbReference>
<dbReference type="AlphaFoldDB" id="A0A0F7IH44"/>
<name>A0A0F7IH44_9EURY</name>
<keyword evidence="4" id="KW-1185">Reference proteome</keyword>
<reference evidence="3 4" key="1">
    <citation type="submission" date="2015-04" db="EMBL/GenBank/DDBJ databases">
        <title>The complete genome sequence of the hyperthermophilic, obligate iron-reducing archaeon Geoglobus ahangari strain 234T.</title>
        <authorList>
            <person name="Manzella M.P."/>
            <person name="Holmes D.E."/>
            <person name="Rocheleau J.M."/>
            <person name="Chung A."/>
            <person name="Reguera G."/>
            <person name="Kashefi K."/>
        </authorList>
    </citation>
    <scope>NUCLEOTIDE SEQUENCE [LARGE SCALE GENOMIC DNA]</scope>
    <source>
        <strain evidence="3 4">234</strain>
    </source>
</reference>
<dbReference type="Proteomes" id="UP000034723">
    <property type="component" value="Chromosome"/>
</dbReference>
<proteinExistence type="predicted"/>
<dbReference type="GO" id="GO:0051607">
    <property type="term" value="P:defense response to virus"/>
    <property type="evidence" value="ECO:0007669"/>
    <property type="project" value="UniProtKB-KW"/>
</dbReference>
<comment type="function">
    <text evidence="2">CRISPR (clustered regularly interspaced short palindromic repeat) is an adaptive immune system that provides protection against mobile genetic elements (viruses, transposable elements and conjugative plasmids). CRISPR clusters contain spacers, sequences complementary to antecedent mobile elements, and target invading nucleic acids. CRISPR clusters are transcribed and processed into CRISPR RNA (crRNA).</text>
</comment>
<sequence>MKFAVGMVLIDAPHSALNMLGIDESLPERTVTRVKRLRKGGLSYPYVSPQAWRYWWRKTLSEHFGWTLSPLFREEKQVFTAANPIVFPDDDVFGYMRAFKKGNVNITVTRMSPLKNTPLISLFPDRSSITADEGYASRHEGDPVPYTQEFYSTVLKGAFSLDLDAVGRFTMVDKAGFKNLLNVGEIPKSLSEVKSEYEALISKAKEIKAEISEKELIMPKEIRKKRASETIKALRYIFGGAKQTQYLTDITPKFIIMAMFDGGINPFISDIVYEERGEIKFDSEALISRILEFNDILNPKKLFIGKDKGFMRGWEDELKKVRDSLDKNGIKVVIASVGDAIEKFAKEIEAYYG</sequence>
<accession>A0A0F7IH44</accession>
<dbReference type="HOGENOM" id="CLU_068035_0_0_2"/>
<dbReference type="GeneID" id="24803015"/>
<organism evidence="3 4">
    <name type="scientific">Geoglobus ahangari</name>
    <dbReference type="NCBI Taxonomy" id="113653"/>
    <lineage>
        <taxon>Archaea</taxon>
        <taxon>Methanobacteriati</taxon>
        <taxon>Methanobacteriota</taxon>
        <taxon>Archaeoglobi</taxon>
        <taxon>Archaeoglobales</taxon>
        <taxon>Archaeoglobaceae</taxon>
        <taxon>Geoglobus</taxon>
    </lineage>
</organism>
<dbReference type="KEGG" id="gah:GAH_00431"/>
<evidence type="ECO:0000256" key="2">
    <source>
        <dbReference type="ARBA" id="ARBA00025626"/>
    </source>
</evidence>
<gene>
    <name evidence="3" type="ORF">GAH_00431</name>
</gene>
<protein>
    <submittedName>
        <fullName evidence="3">CRISPR-associated autoregulator DevR family</fullName>
    </submittedName>
</protein>
<dbReference type="EMBL" id="CP011267">
    <property type="protein sequence ID" value="AKG92217.1"/>
    <property type="molecule type" value="Genomic_DNA"/>
</dbReference>
<dbReference type="NCBIfam" id="TIGR01875">
    <property type="entry name" value="cas_MJ0381"/>
    <property type="match status" value="1"/>
</dbReference>
<dbReference type="InterPro" id="IPR013414">
    <property type="entry name" value="Cas7/Cst2/DevR_sub_I-B/Tneap"/>
</dbReference>
<evidence type="ECO:0000313" key="4">
    <source>
        <dbReference type="Proteomes" id="UP000034723"/>
    </source>
</evidence>